<reference evidence="2" key="1">
    <citation type="submission" date="2017-06" db="EMBL/GenBank/DDBJ databases">
        <authorList>
            <person name="Varghese N."/>
            <person name="Submissions S."/>
        </authorList>
    </citation>
    <scope>NUCLEOTIDE SEQUENCE [LARGE SCALE GENOMIC DNA]</scope>
    <source>
        <strain evidence="2">5C</strain>
    </source>
</reference>
<keyword evidence="2" id="KW-1185">Reference proteome</keyword>
<evidence type="ECO:0000313" key="1">
    <source>
        <dbReference type="EMBL" id="SNS06166.1"/>
    </source>
</evidence>
<sequence>MLSKVILENSLFKTRLNPDYGLGFVVRDENIN</sequence>
<accession>A0A239BED6</accession>
<dbReference type="EMBL" id="FZOK01000002">
    <property type="protein sequence ID" value="SNS06166.1"/>
    <property type="molecule type" value="Genomic_DNA"/>
</dbReference>
<organism evidence="1 2">
    <name type="scientific">Belliella buryatensis</name>
    <dbReference type="NCBI Taxonomy" id="1500549"/>
    <lineage>
        <taxon>Bacteria</taxon>
        <taxon>Pseudomonadati</taxon>
        <taxon>Bacteroidota</taxon>
        <taxon>Cytophagia</taxon>
        <taxon>Cytophagales</taxon>
        <taxon>Cyclobacteriaceae</taxon>
        <taxon>Belliella</taxon>
    </lineage>
</organism>
<proteinExistence type="predicted"/>
<protein>
    <submittedName>
        <fullName evidence="1">Uncharacterized protein</fullName>
    </submittedName>
</protein>
<dbReference type="AlphaFoldDB" id="A0A239BED6"/>
<evidence type="ECO:0000313" key="2">
    <source>
        <dbReference type="Proteomes" id="UP000198480"/>
    </source>
</evidence>
<dbReference type="Proteomes" id="UP000198480">
    <property type="component" value="Unassembled WGS sequence"/>
</dbReference>
<name>A0A239BED6_9BACT</name>
<gene>
    <name evidence="1" type="ORF">SAMN06295967_102314</name>
</gene>